<dbReference type="InterPro" id="IPR013328">
    <property type="entry name" value="6PGD_dom2"/>
</dbReference>
<dbReference type="InterPro" id="IPR008927">
    <property type="entry name" value="6-PGluconate_DH-like_C_sf"/>
</dbReference>
<evidence type="ECO:0000256" key="3">
    <source>
        <dbReference type="ARBA" id="ARBA00013014"/>
    </source>
</evidence>
<dbReference type="PANTHER" id="PTHR43765:SF2">
    <property type="entry name" value="2-DEHYDROPANTOATE 2-REDUCTASE"/>
    <property type="match status" value="1"/>
</dbReference>
<evidence type="ECO:0000256" key="10">
    <source>
        <dbReference type="RuleBase" id="RU362068"/>
    </source>
</evidence>
<evidence type="ECO:0000256" key="5">
    <source>
        <dbReference type="ARBA" id="ARBA00022655"/>
    </source>
</evidence>
<dbReference type="AlphaFoldDB" id="A0A8T4IGG4"/>
<dbReference type="GO" id="GO:0050661">
    <property type="term" value="F:NADP binding"/>
    <property type="evidence" value="ECO:0007669"/>
    <property type="project" value="TreeGrafter"/>
</dbReference>
<evidence type="ECO:0000259" key="11">
    <source>
        <dbReference type="Pfam" id="PF02558"/>
    </source>
</evidence>
<feature type="domain" description="Ketopantoate reductase N-terminal" evidence="11">
    <location>
        <begin position="4"/>
        <end position="143"/>
    </location>
</feature>
<dbReference type="GO" id="GO:0005737">
    <property type="term" value="C:cytoplasm"/>
    <property type="evidence" value="ECO:0007669"/>
    <property type="project" value="TreeGrafter"/>
</dbReference>
<name>A0A8T4IGG4_9SPHN</name>
<protein>
    <recommendedName>
        <fullName evidence="4 10">2-dehydropantoate 2-reductase</fullName>
        <ecNumber evidence="3 10">1.1.1.169</ecNumber>
    </recommendedName>
    <alternativeName>
        <fullName evidence="8 10">Ketopantoate reductase</fullName>
    </alternativeName>
</protein>
<dbReference type="InterPro" id="IPR013752">
    <property type="entry name" value="KPA_reductase"/>
</dbReference>
<dbReference type="SUPFAM" id="SSF48179">
    <property type="entry name" value="6-phosphogluconate dehydrogenase C-terminal domain-like"/>
    <property type="match status" value="1"/>
</dbReference>
<feature type="domain" description="Ketopantoate reductase C-terminal" evidence="12">
    <location>
        <begin position="167"/>
        <end position="286"/>
    </location>
</feature>
<dbReference type="RefSeq" id="WP_284054816.1">
    <property type="nucleotide sequence ID" value="NZ_JAGRQC010000004.1"/>
</dbReference>
<dbReference type="NCBIfam" id="TIGR00745">
    <property type="entry name" value="apbA_panE"/>
    <property type="match status" value="1"/>
</dbReference>
<evidence type="ECO:0000256" key="6">
    <source>
        <dbReference type="ARBA" id="ARBA00022857"/>
    </source>
</evidence>
<dbReference type="GO" id="GO:0008677">
    <property type="term" value="F:2-dehydropantoate 2-reductase activity"/>
    <property type="evidence" value="ECO:0007669"/>
    <property type="project" value="UniProtKB-EC"/>
</dbReference>
<comment type="catalytic activity">
    <reaction evidence="9 10">
        <text>(R)-pantoate + NADP(+) = 2-dehydropantoate + NADPH + H(+)</text>
        <dbReference type="Rhea" id="RHEA:16233"/>
        <dbReference type="ChEBI" id="CHEBI:11561"/>
        <dbReference type="ChEBI" id="CHEBI:15378"/>
        <dbReference type="ChEBI" id="CHEBI:15980"/>
        <dbReference type="ChEBI" id="CHEBI:57783"/>
        <dbReference type="ChEBI" id="CHEBI:58349"/>
        <dbReference type="EC" id="1.1.1.169"/>
    </reaction>
</comment>
<keyword evidence="5 10" id="KW-0566">Pantothenate biosynthesis</keyword>
<comment type="pathway">
    <text evidence="1 10">Cofactor biosynthesis; (R)-pantothenate biosynthesis; (R)-pantoate from 3-methyl-2-oxobutanoate: step 2/2.</text>
</comment>
<comment type="similarity">
    <text evidence="2 10">Belongs to the ketopantoate reductase family.</text>
</comment>
<dbReference type="Gene3D" id="3.40.50.720">
    <property type="entry name" value="NAD(P)-binding Rossmann-like Domain"/>
    <property type="match status" value="1"/>
</dbReference>
<accession>A0A8T4IGG4</accession>
<keyword evidence="6 10" id="KW-0521">NADP</keyword>
<comment type="function">
    <text evidence="10">Catalyzes the NADPH-dependent reduction of ketopantoate into pantoic acid.</text>
</comment>
<dbReference type="EMBL" id="JAGRQC010000004">
    <property type="protein sequence ID" value="MBR0553571.1"/>
    <property type="molecule type" value="Genomic_DNA"/>
</dbReference>
<dbReference type="GO" id="GO:0015940">
    <property type="term" value="P:pantothenate biosynthetic process"/>
    <property type="evidence" value="ECO:0007669"/>
    <property type="project" value="UniProtKB-KW"/>
</dbReference>
<evidence type="ECO:0000256" key="8">
    <source>
        <dbReference type="ARBA" id="ARBA00032024"/>
    </source>
</evidence>
<sequence length="290" mass="30671">MTKVAIIGPGAIGGTIAAWLIETGHDVQICARSPFAHLHLSHPNGTIDAAVTVRTRPEETTPVDIVISATKTYDSAAARQWLTGLLHDKTILAIFQNGVEHRDHFAGSIAPERMAPAIVDIPAERHAAGDIVQRRSGTITLADDDAGDAVMRLFENTPITASVVRDLTSVAWRKLALNCAGIVNAITGKPAGVAHQSDAARAKRMLTAECVSVGRAEGADLPDTLPDDVVDHYRKAPPDSINSIHADFIAGRAMEIDARNGVIVRLGRKHGIATPANELAIALLNAAASR</sequence>
<evidence type="ECO:0000313" key="14">
    <source>
        <dbReference type="Proteomes" id="UP000676996"/>
    </source>
</evidence>
<dbReference type="Gene3D" id="1.10.1040.10">
    <property type="entry name" value="N-(1-d-carboxylethyl)-l-norvaline Dehydrogenase, domain 2"/>
    <property type="match status" value="1"/>
</dbReference>
<keyword evidence="14" id="KW-1185">Reference proteome</keyword>
<evidence type="ECO:0000256" key="4">
    <source>
        <dbReference type="ARBA" id="ARBA00019465"/>
    </source>
</evidence>
<proteinExistence type="inferred from homology"/>
<evidence type="ECO:0000256" key="2">
    <source>
        <dbReference type="ARBA" id="ARBA00007870"/>
    </source>
</evidence>
<dbReference type="NCBIfam" id="NF005091">
    <property type="entry name" value="PRK06522.2-2"/>
    <property type="match status" value="1"/>
</dbReference>
<dbReference type="Pfam" id="PF08546">
    <property type="entry name" value="ApbA_C"/>
    <property type="match status" value="1"/>
</dbReference>
<gene>
    <name evidence="13" type="ORF">J7S20_13760</name>
</gene>
<dbReference type="Proteomes" id="UP000676996">
    <property type="component" value="Unassembled WGS sequence"/>
</dbReference>
<dbReference type="InterPro" id="IPR050838">
    <property type="entry name" value="Ketopantoate_reductase"/>
</dbReference>
<dbReference type="SUPFAM" id="SSF51735">
    <property type="entry name" value="NAD(P)-binding Rossmann-fold domains"/>
    <property type="match status" value="1"/>
</dbReference>
<dbReference type="Pfam" id="PF02558">
    <property type="entry name" value="ApbA"/>
    <property type="match status" value="1"/>
</dbReference>
<reference evidence="13" key="1">
    <citation type="submission" date="2021-04" db="EMBL/GenBank/DDBJ databases">
        <title>Ouciella asimina sp. nov., isolated from the surface seawater in the hydrothermal field of Okinawa Trough.</title>
        <authorList>
            <person name="Shuang W."/>
        </authorList>
    </citation>
    <scope>NUCLEOTIDE SEQUENCE</scope>
    <source>
        <strain evidence="13">LXI357</strain>
    </source>
</reference>
<dbReference type="InterPro" id="IPR036291">
    <property type="entry name" value="NAD(P)-bd_dom_sf"/>
</dbReference>
<evidence type="ECO:0000256" key="1">
    <source>
        <dbReference type="ARBA" id="ARBA00004994"/>
    </source>
</evidence>
<dbReference type="PANTHER" id="PTHR43765">
    <property type="entry name" value="2-DEHYDROPANTOATE 2-REDUCTASE-RELATED"/>
    <property type="match status" value="1"/>
</dbReference>
<dbReference type="InterPro" id="IPR013332">
    <property type="entry name" value="KPR_N"/>
</dbReference>
<comment type="caution">
    <text evidence="13">The sequence shown here is derived from an EMBL/GenBank/DDBJ whole genome shotgun (WGS) entry which is preliminary data.</text>
</comment>
<evidence type="ECO:0000313" key="13">
    <source>
        <dbReference type="EMBL" id="MBR0553571.1"/>
    </source>
</evidence>
<evidence type="ECO:0000256" key="9">
    <source>
        <dbReference type="ARBA" id="ARBA00048793"/>
    </source>
</evidence>
<evidence type="ECO:0000259" key="12">
    <source>
        <dbReference type="Pfam" id="PF08546"/>
    </source>
</evidence>
<evidence type="ECO:0000256" key="7">
    <source>
        <dbReference type="ARBA" id="ARBA00023002"/>
    </source>
</evidence>
<keyword evidence="7 10" id="KW-0560">Oxidoreductase</keyword>
<dbReference type="InterPro" id="IPR003710">
    <property type="entry name" value="ApbA"/>
</dbReference>
<organism evidence="13 14">
    <name type="scientific">Stakelama marina</name>
    <dbReference type="NCBI Taxonomy" id="2826939"/>
    <lineage>
        <taxon>Bacteria</taxon>
        <taxon>Pseudomonadati</taxon>
        <taxon>Pseudomonadota</taxon>
        <taxon>Alphaproteobacteria</taxon>
        <taxon>Sphingomonadales</taxon>
        <taxon>Sphingomonadaceae</taxon>
        <taxon>Stakelama</taxon>
    </lineage>
</organism>
<dbReference type="EC" id="1.1.1.169" evidence="3 10"/>